<keyword evidence="3" id="KW-1185">Reference proteome</keyword>
<gene>
    <name evidence="2" type="ORF">G1H11_20770</name>
</gene>
<reference evidence="2 3" key="1">
    <citation type="submission" date="2020-02" db="EMBL/GenBank/DDBJ databases">
        <authorList>
            <person name="Li X.-J."/>
            <person name="Feng X.-M."/>
        </authorList>
    </citation>
    <scope>NUCLEOTIDE SEQUENCE [LARGE SCALE GENOMIC DNA]</scope>
    <source>
        <strain evidence="2 3">CGMCC 4.7225</strain>
    </source>
</reference>
<organism evidence="2 3">
    <name type="scientific">Phytoactinopolyspora alkaliphila</name>
    <dbReference type="NCBI Taxonomy" id="1783498"/>
    <lineage>
        <taxon>Bacteria</taxon>
        <taxon>Bacillati</taxon>
        <taxon>Actinomycetota</taxon>
        <taxon>Actinomycetes</taxon>
        <taxon>Jiangellales</taxon>
        <taxon>Jiangellaceae</taxon>
        <taxon>Phytoactinopolyspora</taxon>
    </lineage>
</organism>
<dbReference type="Gene3D" id="3.40.630.30">
    <property type="match status" value="1"/>
</dbReference>
<dbReference type="InterPro" id="IPR016181">
    <property type="entry name" value="Acyl_CoA_acyltransferase"/>
</dbReference>
<dbReference type="RefSeq" id="WP_163820514.1">
    <property type="nucleotide sequence ID" value="NZ_JAAGOB010000013.1"/>
</dbReference>
<evidence type="ECO:0000259" key="1">
    <source>
        <dbReference type="PROSITE" id="PS51729"/>
    </source>
</evidence>
<proteinExistence type="predicted"/>
<evidence type="ECO:0000313" key="2">
    <source>
        <dbReference type="EMBL" id="NED97736.1"/>
    </source>
</evidence>
<feature type="domain" description="N-acetyltransferase" evidence="1">
    <location>
        <begin position="11"/>
        <end position="97"/>
    </location>
</feature>
<dbReference type="GO" id="GO:0016740">
    <property type="term" value="F:transferase activity"/>
    <property type="evidence" value="ECO:0007669"/>
    <property type="project" value="UniProtKB-KW"/>
</dbReference>
<evidence type="ECO:0000313" key="3">
    <source>
        <dbReference type="Proteomes" id="UP000469185"/>
    </source>
</evidence>
<dbReference type="Proteomes" id="UP000469185">
    <property type="component" value="Unassembled WGS sequence"/>
</dbReference>
<dbReference type="AlphaFoldDB" id="A0A6N9YRP5"/>
<protein>
    <submittedName>
        <fullName evidence="2">N-acetyltransferase</fullName>
    </submittedName>
</protein>
<dbReference type="EMBL" id="JAAGOB010000013">
    <property type="protein sequence ID" value="NED97736.1"/>
    <property type="molecule type" value="Genomic_DNA"/>
</dbReference>
<name>A0A6N9YRP5_9ACTN</name>
<dbReference type="Pfam" id="PF14542">
    <property type="entry name" value="Acetyltransf_CG"/>
    <property type="match status" value="1"/>
</dbReference>
<dbReference type="InterPro" id="IPR045057">
    <property type="entry name" value="Gcn5-rel_NAT"/>
</dbReference>
<dbReference type="SUPFAM" id="SSF55729">
    <property type="entry name" value="Acyl-CoA N-acyltransferases (Nat)"/>
    <property type="match status" value="1"/>
</dbReference>
<dbReference type="PANTHER" id="PTHR31435">
    <property type="entry name" value="PROTEIN NATD1"/>
    <property type="match status" value="1"/>
</dbReference>
<accession>A0A6N9YRP5</accession>
<dbReference type="PROSITE" id="PS51729">
    <property type="entry name" value="GNAT_YJDJ"/>
    <property type="match status" value="1"/>
</dbReference>
<comment type="caution">
    <text evidence="2">The sequence shown here is derived from an EMBL/GenBank/DDBJ whole genome shotgun (WGS) entry which is preliminary data.</text>
</comment>
<dbReference type="PANTHER" id="PTHR31435:SF10">
    <property type="entry name" value="BSR4717 PROTEIN"/>
    <property type="match status" value="1"/>
</dbReference>
<keyword evidence="2" id="KW-0808">Transferase</keyword>
<dbReference type="InterPro" id="IPR031165">
    <property type="entry name" value="GNAT_YJDJ"/>
</dbReference>
<sequence>MSGATEYAKVVRNDSGHRYEIWVGETLAGASHYRESSEHIVFTHTKVDDSFSGQGLGSTLVHGALEDANERGKQIVPVCPFVASFIRENPEFVPHVRWPDI</sequence>